<comment type="subcellular location">
    <subcellularLocation>
        <location evidence="1">Cell envelope</location>
    </subcellularLocation>
</comment>
<keyword evidence="5" id="KW-0653">Protein transport</keyword>
<dbReference type="Pfam" id="PF00496">
    <property type="entry name" value="SBP_bac_5"/>
    <property type="match status" value="1"/>
</dbReference>
<dbReference type="InterPro" id="IPR039424">
    <property type="entry name" value="SBP_5"/>
</dbReference>
<keyword evidence="5" id="KW-0571">Peptide transport</keyword>
<dbReference type="GO" id="GO:0015833">
    <property type="term" value="P:peptide transport"/>
    <property type="evidence" value="ECO:0007669"/>
    <property type="project" value="UniProtKB-KW"/>
</dbReference>
<dbReference type="GO" id="GO:0030313">
    <property type="term" value="C:cell envelope"/>
    <property type="evidence" value="ECO:0007669"/>
    <property type="project" value="UniProtKB-SubCell"/>
</dbReference>
<dbReference type="Gene3D" id="3.90.76.10">
    <property type="entry name" value="Dipeptide-binding Protein, Domain 1"/>
    <property type="match status" value="1"/>
</dbReference>
<dbReference type="GO" id="GO:0043190">
    <property type="term" value="C:ATP-binding cassette (ABC) transporter complex"/>
    <property type="evidence" value="ECO:0007669"/>
    <property type="project" value="InterPro"/>
</dbReference>
<evidence type="ECO:0000256" key="3">
    <source>
        <dbReference type="ARBA" id="ARBA00022448"/>
    </source>
</evidence>
<protein>
    <submittedName>
        <fullName evidence="7">Peptide ABC transporter substrate-binding protein</fullName>
    </submittedName>
</protein>
<proteinExistence type="inferred from homology"/>
<dbReference type="InterPro" id="IPR030678">
    <property type="entry name" value="Peptide/Ni-bd"/>
</dbReference>
<dbReference type="KEGG" id="xap:XA3_14640"/>
<evidence type="ECO:0000256" key="2">
    <source>
        <dbReference type="ARBA" id="ARBA00005695"/>
    </source>
</evidence>
<dbReference type="PANTHER" id="PTHR30290:SF10">
    <property type="entry name" value="PERIPLASMIC OLIGOPEPTIDE-BINDING PROTEIN-RELATED"/>
    <property type="match status" value="1"/>
</dbReference>
<dbReference type="FunFam" id="3.90.76.10:FF:000001">
    <property type="entry name" value="Oligopeptide ABC transporter substrate-binding protein"/>
    <property type="match status" value="1"/>
</dbReference>
<reference evidence="7 8" key="1">
    <citation type="journal article" date="2023" name="Microbiol. Spectr.">
        <title>Symbiosis of Carpenter Bees with Uncharacterized Lactic Acid Bacteria Showing NAD Auxotrophy.</title>
        <authorList>
            <person name="Kawasaki S."/>
            <person name="Ozawa K."/>
            <person name="Mori T."/>
            <person name="Yamamoto A."/>
            <person name="Ito M."/>
            <person name="Ohkuma M."/>
            <person name="Sakamoto M."/>
            <person name="Matsutani M."/>
        </authorList>
    </citation>
    <scope>NUCLEOTIDE SEQUENCE [LARGE SCALE GENOMIC DNA]</scope>
    <source>
        <strain evidence="7 8">XA3</strain>
    </source>
</reference>
<evidence type="ECO:0000256" key="4">
    <source>
        <dbReference type="ARBA" id="ARBA00022729"/>
    </source>
</evidence>
<keyword evidence="4" id="KW-0732">Signal</keyword>
<evidence type="ECO:0000256" key="1">
    <source>
        <dbReference type="ARBA" id="ARBA00004196"/>
    </source>
</evidence>
<dbReference type="EMBL" id="AP026802">
    <property type="protein sequence ID" value="BDR59023.1"/>
    <property type="molecule type" value="Genomic_DNA"/>
</dbReference>
<evidence type="ECO:0000313" key="7">
    <source>
        <dbReference type="EMBL" id="BDR59023.1"/>
    </source>
</evidence>
<accession>A0AAU9D659</accession>
<name>A0AAU9D659_9LACO</name>
<dbReference type="SUPFAM" id="SSF53850">
    <property type="entry name" value="Periplasmic binding protein-like II"/>
    <property type="match status" value="1"/>
</dbReference>
<sequence length="548" mass="62192">MDKRKCWRTVVCFLVLMLFLTGCQKKESKKQTAKTKDAQVWRVGAGDMLQSMDSSNFFDQNSMQAVNNVMEGLYRYRGKNIEPAMATKIVEPDASGLKYTFKLRQNALWSNGDPVTADNFVFAWQRTVDPKTKAQYAYLYSGIKNADAIRKGRLKPTALGIKKVDDHTFTVELERKIPYFTALMTNTPFFPQNQKIVKKYGKAYGTTAAKTVYNGPFSLTKWNGMSNSWTLVKNSKYWNQKQVYLDRIEYVVVKDPNTALNLFSNHQLDDIILSGEIAKQKKSDPNFNSRELTRTMYLTFNQGKNSALKNESIRKALSLAIDRKQLTKDILGDGSFPVHVLVPLGLANNPATKNDFSKPIDQSTASYSTYNLAKAKELWEQGKKETGIDQVTWTMLGEDNDSNKKLMEYFQGQLEKLPGLKINLQAVPHKTRLQFGQNGQFDLMTSQVAADFPDPVAILNVQTTNNVYNFGHTSNSRYDQLIEKSNLESDPNKRFTQMSQALEILSQNQEVAPIYQLVEAHLTRRNLKGVTFSPNHLFNYVGANLNGK</sequence>
<gene>
    <name evidence="7" type="ORF">XA3_14640</name>
</gene>
<dbReference type="PIRSF" id="PIRSF002741">
    <property type="entry name" value="MppA"/>
    <property type="match status" value="1"/>
</dbReference>
<feature type="domain" description="Solute-binding protein family 5" evidence="6">
    <location>
        <begin position="81"/>
        <end position="466"/>
    </location>
</feature>
<evidence type="ECO:0000256" key="5">
    <source>
        <dbReference type="ARBA" id="ARBA00022856"/>
    </source>
</evidence>
<keyword evidence="3" id="KW-0813">Transport</keyword>
<dbReference type="AlphaFoldDB" id="A0AAU9D659"/>
<keyword evidence="8" id="KW-1185">Reference proteome</keyword>
<dbReference type="Proteomes" id="UP001321861">
    <property type="component" value="Chromosome"/>
</dbReference>
<dbReference type="CDD" id="cd08504">
    <property type="entry name" value="PBP2_OppA"/>
    <property type="match status" value="1"/>
</dbReference>
<dbReference type="GO" id="GO:1904680">
    <property type="term" value="F:peptide transmembrane transporter activity"/>
    <property type="evidence" value="ECO:0007669"/>
    <property type="project" value="TreeGrafter"/>
</dbReference>
<dbReference type="GO" id="GO:0042597">
    <property type="term" value="C:periplasmic space"/>
    <property type="evidence" value="ECO:0007669"/>
    <property type="project" value="UniProtKB-ARBA"/>
</dbReference>
<dbReference type="Gene3D" id="3.10.105.10">
    <property type="entry name" value="Dipeptide-binding Protein, Domain 3"/>
    <property type="match status" value="1"/>
</dbReference>
<dbReference type="RefSeq" id="WP_317634837.1">
    <property type="nucleotide sequence ID" value="NZ_AP026802.1"/>
</dbReference>
<dbReference type="PROSITE" id="PS51257">
    <property type="entry name" value="PROKAR_LIPOPROTEIN"/>
    <property type="match status" value="1"/>
</dbReference>
<evidence type="ECO:0000259" key="6">
    <source>
        <dbReference type="Pfam" id="PF00496"/>
    </source>
</evidence>
<organism evidence="7 8">
    <name type="scientific">Xylocopilactobacillus apicola</name>
    <dbReference type="NCBI Taxonomy" id="2932184"/>
    <lineage>
        <taxon>Bacteria</taxon>
        <taxon>Bacillati</taxon>
        <taxon>Bacillota</taxon>
        <taxon>Bacilli</taxon>
        <taxon>Lactobacillales</taxon>
        <taxon>Lactobacillaceae</taxon>
        <taxon>Xylocopilactobacillus</taxon>
    </lineage>
</organism>
<dbReference type="InterPro" id="IPR000914">
    <property type="entry name" value="SBP_5_dom"/>
</dbReference>
<evidence type="ECO:0000313" key="8">
    <source>
        <dbReference type="Proteomes" id="UP001321861"/>
    </source>
</evidence>
<dbReference type="Gene3D" id="3.40.190.10">
    <property type="entry name" value="Periplasmic binding protein-like II"/>
    <property type="match status" value="1"/>
</dbReference>
<comment type="similarity">
    <text evidence="2">Belongs to the bacterial solute-binding protein 5 family.</text>
</comment>
<dbReference type="PANTHER" id="PTHR30290">
    <property type="entry name" value="PERIPLASMIC BINDING COMPONENT OF ABC TRANSPORTER"/>
    <property type="match status" value="1"/>
</dbReference>